<keyword evidence="5" id="KW-0460">Magnesium</keyword>
<evidence type="ECO:0000256" key="3">
    <source>
        <dbReference type="ARBA" id="ARBA00022723"/>
    </source>
</evidence>
<keyword evidence="7" id="KW-0809">Transit peptide</keyword>
<evidence type="ECO:0000256" key="2">
    <source>
        <dbReference type="ARBA" id="ARBA00004173"/>
    </source>
</evidence>
<organism evidence="17 18">
    <name type="scientific">Pelobates cultripes</name>
    <name type="common">Western spadefoot toad</name>
    <dbReference type="NCBI Taxonomy" id="61616"/>
    <lineage>
        <taxon>Eukaryota</taxon>
        <taxon>Metazoa</taxon>
        <taxon>Chordata</taxon>
        <taxon>Craniata</taxon>
        <taxon>Vertebrata</taxon>
        <taxon>Euteleostomi</taxon>
        <taxon>Amphibia</taxon>
        <taxon>Batrachia</taxon>
        <taxon>Anura</taxon>
        <taxon>Pelobatoidea</taxon>
        <taxon>Pelobatidae</taxon>
        <taxon>Pelobates</taxon>
    </lineage>
</organism>
<keyword evidence="9" id="KW-0464">Manganese</keyword>
<dbReference type="InterPro" id="IPR001932">
    <property type="entry name" value="PPM-type_phosphatase-like_dom"/>
</dbReference>
<dbReference type="InterPro" id="IPR000222">
    <property type="entry name" value="PP2C_BS"/>
</dbReference>
<comment type="similarity">
    <text evidence="15">Belongs to the PP2C family.</text>
</comment>
<dbReference type="GO" id="GO:0005739">
    <property type="term" value="C:mitochondrion"/>
    <property type="evidence" value="ECO:0007669"/>
    <property type="project" value="UniProtKB-SubCell"/>
</dbReference>
<evidence type="ECO:0000256" key="15">
    <source>
        <dbReference type="RuleBase" id="RU003465"/>
    </source>
</evidence>
<dbReference type="GO" id="GO:0004741">
    <property type="term" value="F:[pyruvate dehydrogenase (acetyl-transferring)]-phosphatase activity"/>
    <property type="evidence" value="ECO:0007669"/>
    <property type="project" value="UniProtKB-EC"/>
</dbReference>
<dbReference type="Gene3D" id="3.60.40.10">
    <property type="entry name" value="PPM-type phosphatase domain"/>
    <property type="match status" value="1"/>
</dbReference>
<keyword evidence="8" id="KW-0496">Mitochondrion</keyword>
<keyword evidence="6 15" id="KW-0904">Protein phosphatase</keyword>
<evidence type="ECO:0000256" key="6">
    <source>
        <dbReference type="ARBA" id="ARBA00022912"/>
    </source>
</evidence>
<gene>
    <name evidence="17" type="ORF">PECUL_23A055600</name>
</gene>
<dbReference type="EMBL" id="OW240923">
    <property type="protein sequence ID" value="CAH2324150.1"/>
    <property type="molecule type" value="Genomic_DNA"/>
</dbReference>
<accession>A0AAD1TCJ5</accession>
<evidence type="ECO:0000256" key="11">
    <source>
        <dbReference type="ARBA" id="ARBA00048892"/>
    </source>
</evidence>
<dbReference type="PANTHER" id="PTHR13832">
    <property type="entry name" value="PROTEIN PHOSPHATASE 2C"/>
    <property type="match status" value="1"/>
</dbReference>
<sequence length="532" mass="60606">MMSRTASGFILSSIKNSFTLVQSERRWYSKCVLTRNSIRFPRYPGKSLTRSSLCYPIYQISKSLSHTSAEEDVNFQVQPNQINYILRANELSHKVPDFDGKNRSTILKFDSNLLASNSPCEDRRSAATCLQTKGHMFGVFDGHAGSACAQSISERLFYYIAVSLMSQETLEEIEFAREHMKPVLPILKWHKHKNDYVYKEVASLYVDHLRVYWQELLQHDNESGMKVADAMSYAFQRLDTDISLAAQVPTEDELVRNLMLQIAFSGSTACISHIDGINLTIANTGDSRAIMGVQDENGNWSTLPLTAEHNAFNNAELQRVKSEHPPSEGETVVTEDRLLGILMPLRAFGDVRFKWSQDLQKSVLHNTCGSEPLNIYQYSPSNYHTPPYLTAAPEVTSHKLTPQDKFLIMATDGLWDMLEDQEMVKLVAEHLSEDSLQEPHVSVEKRSLGYMHNLLLKRRARGFHMQDQNVATHLIRHAIGSNEHGELEQEKLVAMLTLPEDLSRMYRDDITVTVIFFNSNAIEAHYKENENR</sequence>
<dbReference type="EC" id="3.1.3.43" evidence="10"/>
<dbReference type="AlphaFoldDB" id="A0AAD1TCJ5"/>
<dbReference type="InterPro" id="IPR036457">
    <property type="entry name" value="PPM-type-like_dom_sf"/>
</dbReference>
<name>A0AAD1TCJ5_PELCU</name>
<dbReference type="Proteomes" id="UP001295444">
    <property type="component" value="Chromosome 12"/>
</dbReference>
<dbReference type="Pfam" id="PF00481">
    <property type="entry name" value="PP2C"/>
    <property type="match status" value="1"/>
</dbReference>
<dbReference type="InterPro" id="IPR015655">
    <property type="entry name" value="PP2C"/>
</dbReference>
<dbReference type="SUPFAM" id="SSF81606">
    <property type="entry name" value="PP2C-like"/>
    <property type="match status" value="1"/>
</dbReference>
<keyword evidence="18" id="KW-1185">Reference proteome</keyword>
<dbReference type="PROSITE" id="PS51746">
    <property type="entry name" value="PPM_2"/>
    <property type="match status" value="1"/>
</dbReference>
<dbReference type="FunFam" id="3.60.40.10:FF:000006">
    <property type="entry name" value="Pyruvate dehyrogenase phosphatase catalytic subunit 1"/>
    <property type="match status" value="1"/>
</dbReference>
<dbReference type="CDD" id="cd00143">
    <property type="entry name" value="PP2Cc"/>
    <property type="match status" value="1"/>
</dbReference>
<dbReference type="PANTHER" id="PTHR13832:SF343">
    <property type="entry name" value="[PYRUVATE DEHYDROGENASE [ACETYL-TRANSFERRING]]-PHOSPHATASE 2, MITOCHONDRIAL"/>
    <property type="match status" value="1"/>
</dbReference>
<dbReference type="SMART" id="SM00332">
    <property type="entry name" value="PP2Cc"/>
    <property type="match status" value="1"/>
</dbReference>
<evidence type="ECO:0000256" key="7">
    <source>
        <dbReference type="ARBA" id="ARBA00022946"/>
    </source>
</evidence>
<keyword evidence="17" id="KW-0670">Pyruvate</keyword>
<evidence type="ECO:0000256" key="4">
    <source>
        <dbReference type="ARBA" id="ARBA00022801"/>
    </source>
</evidence>
<evidence type="ECO:0000256" key="9">
    <source>
        <dbReference type="ARBA" id="ARBA00023211"/>
    </source>
</evidence>
<protein>
    <recommendedName>
        <fullName evidence="13">[Pyruvate dehydrogenase [acetyl-transferring]]-phosphatase 2, mitochondrial</fullName>
        <ecNumber evidence="10">3.1.3.43</ecNumber>
    </recommendedName>
    <alternativeName>
        <fullName evidence="14">Pyruvate dehydrogenase phosphatase catalytic subunit 2</fullName>
    </alternativeName>
</protein>
<evidence type="ECO:0000256" key="5">
    <source>
        <dbReference type="ARBA" id="ARBA00022842"/>
    </source>
</evidence>
<evidence type="ECO:0000313" key="17">
    <source>
        <dbReference type="EMBL" id="CAH2324150.1"/>
    </source>
</evidence>
<evidence type="ECO:0000313" key="18">
    <source>
        <dbReference type="Proteomes" id="UP001295444"/>
    </source>
</evidence>
<evidence type="ECO:0000256" key="1">
    <source>
        <dbReference type="ARBA" id="ARBA00001946"/>
    </source>
</evidence>
<evidence type="ECO:0000256" key="12">
    <source>
        <dbReference type="ARBA" id="ARBA00054115"/>
    </source>
</evidence>
<evidence type="ECO:0000259" key="16">
    <source>
        <dbReference type="PROSITE" id="PS51746"/>
    </source>
</evidence>
<evidence type="ECO:0000256" key="8">
    <source>
        <dbReference type="ARBA" id="ARBA00023128"/>
    </source>
</evidence>
<comment type="cofactor">
    <cofactor evidence="1">
        <name>Mg(2+)</name>
        <dbReference type="ChEBI" id="CHEBI:18420"/>
    </cofactor>
</comment>
<evidence type="ECO:0000256" key="10">
    <source>
        <dbReference type="ARBA" id="ARBA00038972"/>
    </source>
</evidence>
<comment type="catalytic activity">
    <reaction evidence="11">
        <text>O-phospho-L-seryl-[pyruvate dehydrogenase E1 alpha subunit] + H2O = L-seryl-[pyruvate dehydrogenase E1 alpha subunit] + phosphate</text>
        <dbReference type="Rhea" id="RHEA:12669"/>
        <dbReference type="Rhea" id="RHEA-COMP:13689"/>
        <dbReference type="Rhea" id="RHEA-COMP:13690"/>
        <dbReference type="ChEBI" id="CHEBI:15377"/>
        <dbReference type="ChEBI" id="CHEBI:29999"/>
        <dbReference type="ChEBI" id="CHEBI:43474"/>
        <dbReference type="ChEBI" id="CHEBI:83421"/>
        <dbReference type="EC" id="3.1.3.43"/>
    </reaction>
    <physiologicalReaction direction="left-to-right" evidence="11">
        <dbReference type="Rhea" id="RHEA:12670"/>
    </physiologicalReaction>
</comment>
<dbReference type="GO" id="GO:0046872">
    <property type="term" value="F:metal ion binding"/>
    <property type="evidence" value="ECO:0007669"/>
    <property type="project" value="UniProtKB-KW"/>
</dbReference>
<comment type="subcellular location">
    <subcellularLocation>
        <location evidence="2">Mitochondrion</location>
    </subcellularLocation>
</comment>
<evidence type="ECO:0000256" key="13">
    <source>
        <dbReference type="ARBA" id="ARBA00070676"/>
    </source>
</evidence>
<reference evidence="17" key="1">
    <citation type="submission" date="2022-03" db="EMBL/GenBank/DDBJ databases">
        <authorList>
            <person name="Alioto T."/>
            <person name="Alioto T."/>
            <person name="Gomez Garrido J."/>
        </authorList>
    </citation>
    <scope>NUCLEOTIDE SEQUENCE</scope>
</reference>
<evidence type="ECO:0000256" key="14">
    <source>
        <dbReference type="ARBA" id="ARBA00080557"/>
    </source>
</evidence>
<keyword evidence="4 15" id="KW-0378">Hydrolase</keyword>
<feature type="domain" description="PPM-type phosphatase" evidence="16">
    <location>
        <begin position="106"/>
        <end position="517"/>
    </location>
</feature>
<comment type="function">
    <text evidence="12">Mitochondrial enzyme that catalyzes the dephosphorylation and concomitant reactivation of the alpha subunit of the E1 component of the pyruvate dehydrogenase complex (PDC), thereby stimulating the conversion of pyruvate into acetyl-CoA. Acts as a crucial regulator of T cell metabolism and function, with a particular focus on T-helper Th17.</text>
</comment>
<dbReference type="PROSITE" id="PS01032">
    <property type="entry name" value="PPM_1"/>
    <property type="match status" value="1"/>
</dbReference>
<proteinExistence type="inferred from homology"/>
<keyword evidence="3" id="KW-0479">Metal-binding</keyword>